<dbReference type="GO" id="GO:0043139">
    <property type="term" value="F:5'-3' DNA helicase activity"/>
    <property type="evidence" value="ECO:0007669"/>
    <property type="project" value="UniProtKB-EC"/>
</dbReference>
<protein>
    <recommendedName>
        <fullName evidence="9">ATP-dependent DNA helicase</fullName>
        <ecNumber evidence="9">5.6.2.3</ecNumber>
    </recommendedName>
</protein>
<keyword evidence="1 9" id="KW-0547">Nucleotide-binding</keyword>
<dbReference type="GO" id="GO:0016787">
    <property type="term" value="F:hydrolase activity"/>
    <property type="evidence" value="ECO:0007669"/>
    <property type="project" value="UniProtKB-KW"/>
</dbReference>
<comment type="caution">
    <text evidence="12">The sequence shown here is derived from an EMBL/GenBank/DDBJ whole genome shotgun (WGS) entry which is preliminary data.</text>
</comment>
<dbReference type="SUPFAM" id="SSF52540">
    <property type="entry name" value="P-loop containing nucleoside triphosphate hydrolases"/>
    <property type="match status" value="2"/>
</dbReference>
<dbReference type="InterPro" id="IPR010285">
    <property type="entry name" value="DNA_helicase_pif1-like_DEAD"/>
</dbReference>
<dbReference type="EMBL" id="JALLPJ020001157">
    <property type="protein sequence ID" value="KAL3775335.1"/>
    <property type="molecule type" value="Genomic_DNA"/>
</dbReference>
<comment type="catalytic activity">
    <reaction evidence="9">
        <text>ATP + H2O = ADP + phosphate + H(+)</text>
        <dbReference type="Rhea" id="RHEA:13065"/>
        <dbReference type="ChEBI" id="CHEBI:15377"/>
        <dbReference type="ChEBI" id="CHEBI:15378"/>
        <dbReference type="ChEBI" id="CHEBI:30616"/>
        <dbReference type="ChEBI" id="CHEBI:43474"/>
        <dbReference type="ChEBI" id="CHEBI:456216"/>
        <dbReference type="EC" id="5.6.2.3"/>
    </reaction>
</comment>
<keyword evidence="7 9" id="KW-0234">DNA repair</keyword>
<feature type="region of interest" description="Disordered" evidence="10">
    <location>
        <begin position="701"/>
        <end position="782"/>
    </location>
</feature>
<evidence type="ECO:0000256" key="6">
    <source>
        <dbReference type="ARBA" id="ARBA00023125"/>
    </source>
</evidence>
<reference evidence="12 13" key="1">
    <citation type="submission" date="2024-10" db="EMBL/GenBank/DDBJ databases">
        <title>Updated reference genomes for cyclostephanoid diatoms.</title>
        <authorList>
            <person name="Roberts W.R."/>
            <person name="Alverson A.J."/>
        </authorList>
    </citation>
    <scope>NUCLEOTIDE SEQUENCE [LARGE SCALE GENOMIC DNA]</scope>
    <source>
        <strain evidence="12 13">AJA010-31</strain>
    </source>
</reference>
<evidence type="ECO:0000256" key="9">
    <source>
        <dbReference type="RuleBase" id="RU363044"/>
    </source>
</evidence>
<feature type="compositionally biased region" description="Polar residues" evidence="10">
    <location>
        <begin position="81"/>
        <end position="91"/>
    </location>
</feature>
<feature type="compositionally biased region" description="Low complexity" evidence="10">
    <location>
        <begin position="718"/>
        <end position="732"/>
    </location>
</feature>
<keyword evidence="4 9" id="KW-0347">Helicase</keyword>
<gene>
    <name evidence="12" type="ORF">ACHAWO_001266</name>
</gene>
<keyword evidence="9" id="KW-0233">DNA recombination</keyword>
<evidence type="ECO:0000313" key="13">
    <source>
        <dbReference type="Proteomes" id="UP001530400"/>
    </source>
</evidence>
<evidence type="ECO:0000256" key="8">
    <source>
        <dbReference type="ARBA" id="ARBA00023235"/>
    </source>
</evidence>
<feature type="region of interest" description="Disordered" evidence="10">
    <location>
        <begin position="670"/>
        <end position="689"/>
    </location>
</feature>
<dbReference type="GO" id="GO:0006310">
    <property type="term" value="P:DNA recombination"/>
    <property type="evidence" value="ECO:0007669"/>
    <property type="project" value="UniProtKB-KW"/>
</dbReference>
<dbReference type="InterPro" id="IPR027417">
    <property type="entry name" value="P-loop_NTPase"/>
</dbReference>
<evidence type="ECO:0000256" key="2">
    <source>
        <dbReference type="ARBA" id="ARBA00022763"/>
    </source>
</evidence>
<comment type="cofactor">
    <cofactor evidence="9">
        <name>Mg(2+)</name>
        <dbReference type="ChEBI" id="CHEBI:18420"/>
    </cofactor>
</comment>
<dbReference type="GO" id="GO:0005524">
    <property type="term" value="F:ATP binding"/>
    <property type="evidence" value="ECO:0007669"/>
    <property type="project" value="UniProtKB-KW"/>
</dbReference>
<feature type="region of interest" description="Disordered" evidence="10">
    <location>
        <begin position="146"/>
        <end position="171"/>
    </location>
</feature>
<name>A0ABD3NNF8_9STRA</name>
<keyword evidence="3 9" id="KW-0378">Hydrolase</keyword>
<keyword evidence="13" id="KW-1185">Reference proteome</keyword>
<evidence type="ECO:0000259" key="11">
    <source>
        <dbReference type="SMART" id="SM00382"/>
    </source>
</evidence>
<keyword evidence="5 9" id="KW-0067">ATP-binding</keyword>
<sequence>MDEEWISRNPRKRDRRSYDSSWGVYEARGGNNGFAAPSSRPRSCPTSLSARDIIVEGERVGVPHNGSVQQRPQRGAYGGANRQTSGYEYQHQNQPVTSYQQQQQAAGYQQQNPQQSSRIRVADYRGSAAKVGNLPAQIPTNTYNKNNFGNHNNRFNSGPPAPGSRPSQNNNTLPTALATSLHAVITNPPPITIQLPPELRSTLNKEQCSVVESILSGNSVFFTGPAGSGKSHILKSLLKANELGLGPNGQPRNIVVTATTGVAACSIGGTTIHSFAGITPNASDAECVKRIMGNEYAKKRWRECDVLVVDEISMMGAGFLDKLNFVSGRVRNDRRAFGGLQLVVCGDFFQLPPVELAKDGFAFQAKCWPQVIKHCVLLTQVFRQQSDTTLMTILDEARVGELSNKSAQILRRHGTLPSAAFGSTAGNSETKIIPTLLECRNKNVDQANEREMAKLKGEVHTFQSKDRATNETYLGQLKQCQAPAQLDLKVGAQVLLLKNIDLEKGLANGSRGVVVRFQPPKSQAEVPTGFKNIDLPVVRFDSIKSKGELDDEDREFTILPEEWQNKIGDQTVSSRVQIPLRLAWSISVHKSQGMTIPNLTVNLSGVFEYGQAYVALSRATELKLLTLRGFSEKAFRAHPLVKEFYQMLENPAATAVASSNKENFEAHHGGELGELADPFGGSSNPYEQQYPRARNFTVPKQQANHFQKQRHPNVQNVSAASPYSRGSSSNPYQKQNSHMPIQAQAPPAQTTTSPILTEEQKRRIEENRQRALAIRMKKAQNS</sequence>
<organism evidence="12 13">
    <name type="scientific">Cyclotella atomus</name>
    <dbReference type="NCBI Taxonomy" id="382360"/>
    <lineage>
        <taxon>Eukaryota</taxon>
        <taxon>Sar</taxon>
        <taxon>Stramenopiles</taxon>
        <taxon>Ochrophyta</taxon>
        <taxon>Bacillariophyta</taxon>
        <taxon>Coscinodiscophyceae</taxon>
        <taxon>Thalassiosirophycidae</taxon>
        <taxon>Stephanodiscales</taxon>
        <taxon>Stephanodiscaceae</taxon>
        <taxon>Cyclotella</taxon>
    </lineage>
</organism>
<dbReference type="Pfam" id="PF05970">
    <property type="entry name" value="PIF1"/>
    <property type="match status" value="1"/>
</dbReference>
<keyword evidence="6" id="KW-0238">DNA-binding</keyword>
<dbReference type="GO" id="GO:0006281">
    <property type="term" value="P:DNA repair"/>
    <property type="evidence" value="ECO:0007669"/>
    <property type="project" value="UniProtKB-KW"/>
</dbReference>
<feature type="compositionally biased region" description="Low complexity" evidence="10">
    <location>
        <begin position="146"/>
        <end position="156"/>
    </location>
</feature>
<comment type="similarity">
    <text evidence="9">Belongs to the helicase family.</text>
</comment>
<feature type="compositionally biased region" description="Polar residues" evidence="10">
    <location>
        <begin position="701"/>
        <end position="717"/>
    </location>
</feature>
<feature type="compositionally biased region" description="Basic and acidic residues" evidence="10">
    <location>
        <begin position="758"/>
        <end position="769"/>
    </location>
</feature>
<keyword evidence="2 9" id="KW-0227">DNA damage</keyword>
<evidence type="ECO:0000256" key="5">
    <source>
        <dbReference type="ARBA" id="ARBA00022840"/>
    </source>
</evidence>
<accession>A0ABD3NNF8</accession>
<feature type="region of interest" description="Disordered" evidence="10">
    <location>
        <begin position="1"/>
        <end position="47"/>
    </location>
</feature>
<evidence type="ECO:0000256" key="4">
    <source>
        <dbReference type="ARBA" id="ARBA00022806"/>
    </source>
</evidence>
<dbReference type="EC" id="5.6.2.3" evidence="9"/>
<dbReference type="AlphaFoldDB" id="A0ABD3NNF8"/>
<dbReference type="InterPro" id="IPR049163">
    <property type="entry name" value="Pif1-like_2B_dom"/>
</dbReference>
<feature type="domain" description="AAA+ ATPase" evidence="11">
    <location>
        <begin position="216"/>
        <end position="413"/>
    </location>
</feature>
<evidence type="ECO:0000256" key="10">
    <source>
        <dbReference type="SAM" id="MobiDB-lite"/>
    </source>
</evidence>
<dbReference type="SMART" id="SM00382">
    <property type="entry name" value="AAA"/>
    <property type="match status" value="1"/>
</dbReference>
<dbReference type="InterPro" id="IPR051055">
    <property type="entry name" value="PIF1_helicase"/>
</dbReference>
<dbReference type="Proteomes" id="UP001530400">
    <property type="component" value="Unassembled WGS sequence"/>
</dbReference>
<evidence type="ECO:0000256" key="7">
    <source>
        <dbReference type="ARBA" id="ARBA00023204"/>
    </source>
</evidence>
<feature type="region of interest" description="Disordered" evidence="10">
    <location>
        <begin position="59"/>
        <end position="117"/>
    </location>
</feature>
<evidence type="ECO:0000256" key="1">
    <source>
        <dbReference type="ARBA" id="ARBA00022741"/>
    </source>
</evidence>
<evidence type="ECO:0000256" key="3">
    <source>
        <dbReference type="ARBA" id="ARBA00022801"/>
    </source>
</evidence>
<dbReference type="InterPro" id="IPR003593">
    <property type="entry name" value="AAA+_ATPase"/>
</dbReference>
<proteinExistence type="inferred from homology"/>
<dbReference type="Pfam" id="PF21530">
    <property type="entry name" value="Pif1_2B_dom"/>
    <property type="match status" value="1"/>
</dbReference>
<evidence type="ECO:0000313" key="12">
    <source>
        <dbReference type="EMBL" id="KAL3775335.1"/>
    </source>
</evidence>
<dbReference type="CDD" id="cd18809">
    <property type="entry name" value="SF1_C_RecD"/>
    <property type="match status" value="1"/>
</dbReference>
<feature type="compositionally biased region" description="Low complexity" evidence="10">
    <location>
        <begin position="92"/>
        <end position="116"/>
    </location>
</feature>
<dbReference type="PANTHER" id="PTHR47642:SF5">
    <property type="entry name" value="ATP-DEPENDENT DNA HELICASE"/>
    <property type="match status" value="1"/>
</dbReference>
<dbReference type="PANTHER" id="PTHR47642">
    <property type="entry name" value="ATP-DEPENDENT DNA HELICASE"/>
    <property type="match status" value="1"/>
</dbReference>
<dbReference type="Gene3D" id="3.40.50.300">
    <property type="entry name" value="P-loop containing nucleotide triphosphate hydrolases"/>
    <property type="match status" value="1"/>
</dbReference>
<dbReference type="CDD" id="cd18037">
    <property type="entry name" value="DEXSc_Pif1_like"/>
    <property type="match status" value="1"/>
</dbReference>
<keyword evidence="8" id="KW-0413">Isomerase</keyword>